<proteinExistence type="inferred from homology"/>
<evidence type="ECO:0000256" key="1">
    <source>
        <dbReference type="ARBA" id="ARBA00009865"/>
    </source>
</evidence>
<evidence type="ECO:0000313" key="5">
    <source>
        <dbReference type="EMBL" id="CAB4946889.1"/>
    </source>
</evidence>
<comment type="similarity">
    <text evidence="1">Belongs to the glycosyl hydrolase 43 family.</text>
</comment>
<dbReference type="GO" id="GO:0005975">
    <property type="term" value="P:carbohydrate metabolic process"/>
    <property type="evidence" value="ECO:0007669"/>
    <property type="project" value="InterPro"/>
</dbReference>
<organism evidence="5">
    <name type="scientific">freshwater metagenome</name>
    <dbReference type="NCBI Taxonomy" id="449393"/>
    <lineage>
        <taxon>unclassified sequences</taxon>
        <taxon>metagenomes</taxon>
        <taxon>ecological metagenomes</taxon>
    </lineage>
</organism>
<keyword evidence="3" id="KW-0326">Glycosidase</keyword>
<dbReference type="InterPro" id="IPR013320">
    <property type="entry name" value="ConA-like_dom_sf"/>
</dbReference>
<evidence type="ECO:0000256" key="2">
    <source>
        <dbReference type="ARBA" id="ARBA00022801"/>
    </source>
</evidence>
<dbReference type="SUPFAM" id="SSF75005">
    <property type="entry name" value="Arabinanase/levansucrase/invertase"/>
    <property type="match status" value="1"/>
</dbReference>
<keyword evidence="2" id="KW-0378">Hydrolase</keyword>
<dbReference type="GO" id="GO:0004553">
    <property type="term" value="F:hydrolase activity, hydrolyzing O-glycosyl compounds"/>
    <property type="evidence" value="ECO:0007669"/>
    <property type="project" value="InterPro"/>
</dbReference>
<feature type="domain" description="Beta-xylosidase C-terminal Concanavalin A-like" evidence="4">
    <location>
        <begin position="335"/>
        <end position="511"/>
    </location>
</feature>
<dbReference type="Gene3D" id="2.115.10.20">
    <property type="entry name" value="Glycosyl hydrolase domain, family 43"/>
    <property type="match status" value="1"/>
</dbReference>
<dbReference type="InterPro" id="IPR006710">
    <property type="entry name" value="Glyco_hydro_43"/>
</dbReference>
<dbReference type="InterPro" id="IPR023296">
    <property type="entry name" value="Glyco_hydro_beta-prop_sf"/>
</dbReference>
<dbReference type="Gene3D" id="2.60.120.200">
    <property type="match status" value="1"/>
</dbReference>
<protein>
    <submittedName>
        <fullName evidence="5">Unannotated protein</fullName>
    </submittedName>
</protein>
<dbReference type="SUPFAM" id="SSF49899">
    <property type="entry name" value="Concanavalin A-like lectins/glucanases"/>
    <property type="match status" value="1"/>
</dbReference>
<dbReference type="PANTHER" id="PTHR42812:SF12">
    <property type="entry name" value="BETA-XYLOSIDASE-RELATED"/>
    <property type="match status" value="1"/>
</dbReference>
<sequence length="514" mass="57139">MLKNPIIAGFYPDPSIVRVEDDFYIVNSSFEYFPAIPIWHSKDLVHWRQLGNAIDRVEQGLDLSQVKPSGGVQAATIRHHNGTFYITSTRVGPVWPQTDQHFIVSARDINGPWSECHFIEDAPGIDSSLFFDDGKAYFLANREQAGAKDGNDAEIWMSEIDLETYALVGEKQTLWAGTGGIYPEGPRLFKRDGWFYLLVAEGGTLHNHATTFARSKSLWGPYESSPRNPVLTHRHLVREYPIQNVGHADMVELKDGSWWGVCLGSRPAGGFYDGGNVKYSFGGYYRNLGRETFAFPITWPADGLSPLFTPESGRVLSEYAKPKLAESPRRDVPYEFTRESLRTKWVTIRDTDLDRFVLDESLRTLEIRLAEALEKSFIGVRQTAWKFDASVTVSLDGLKVGDSVGLGAYIKEGFSHSVSISLSEAGLTVRFASPGGVLASSDVATELGELEIHISGRDQDYEISVPALGLNQRFDGREISCDMTDSHTGVMIALFGTSTQNSRVSFADFKYTAS</sequence>
<evidence type="ECO:0000256" key="3">
    <source>
        <dbReference type="ARBA" id="ARBA00023295"/>
    </source>
</evidence>
<dbReference type="Pfam" id="PF04616">
    <property type="entry name" value="Glyco_hydro_43"/>
    <property type="match status" value="1"/>
</dbReference>
<name>A0A6J7JW77_9ZZZZ</name>
<dbReference type="InterPro" id="IPR051795">
    <property type="entry name" value="Glycosyl_Hydrlase_43"/>
</dbReference>
<gene>
    <name evidence="5" type="ORF">UFOPK3837_00178</name>
</gene>
<evidence type="ECO:0000259" key="4">
    <source>
        <dbReference type="Pfam" id="PF17851"/>
    </source>
</evidence>
<reference evidence="5" key="1">
    <citation type="submission" date="2020-05" db="EMBL/GenBank/DDBJ databases">
        <authorList>
            <person name="Chiriac C."/>
            <person name="Salcher M."/>
            <person name="Ghai R."/>
            <person name="Kavagutti S V."/>
        </authorList>
    </citation>
    <scope>NUCLEOTIDE SEQUENCE</scope>
</reference>
<dbReference type="EMBL" id="CAFBNO010000003">
    <property type="protein sequence ID" value="CAB4946889.1"/>
    <property type="molecule type" value="Genomic_DNA"/>
</dbReference>
<dbReference type="Pfam" id="PF17851">
    <property type="entry name" value="GH43_C2"/>
    <property type="match status" value="1"/>
</dbReference>
<dbReference type="PANTHER" id="PTHR42812">
    <property type="entry name" value="BETA-XYLOSIDASE"/>
    <property type="match status" value="1"/>
</dbReference>
<dbReference type="InterPro" id="IPR041542">
    <property type="entry name" value="GH43_C2"/>
</dbReference>
<dbReference type="AlphaFoldDB" id="A0A6J7JW77"/>
<accession>A0A6J7JW77</accession>
<dbReference type="CDD" id="cd18617">
    <property type="entry name" value="GH43_XynB-like"/>
    <property type="match status" value="1"/>
</dbReference>